<evidence type="ECO:0000313" key="3">
    <source>
        <dbReference type="Proteomes" id="UP000077734"/>
    </source>
</evidence>
<dbReference type="InterPro" id="IPR010982">
    <property type="entry name" value="Lambda_DNA-bd_dom_sf"/>
</dbReference>
<dbReference type="Gene3D" id="1.10.260.40">
    <property type="entry name" value="lambda repressor-like DNA-binding domains"/>
    <property type="match status" value="1"/>
</dbReference>
<organism evidence="2 3">
    <name type="scientific">Methylomonas koyamae</name>
    <dbReference type="NCBI Taxonomy" id="702114"/>
    <lineage>
        <taxon>Bacteria</taxon>
        <taxon>Pseudomonadati</taxon>
        <taxon>Pseudomonadota</taxon>
        <taxon>Gammaproteobacteria</taxon>
        <taxon>Methylococcales</taxon>
        <taxon>Methylococcaceae</taxon>
        <taxon>Methylomonas</taxon>
    </lineage>
</organism>
<evidence type="ECO:0000259" key="1">
    <source>
        <dbReference type="PROSITE" id="PS50943"/>
    </source>
</evidence>
<dbReference type="InterPro" id="IPR001387">
    <property type="entry name" value="Cro/C1-type_HTH"/>
</dbReference>
<dbReference type="Proteomes" id="UP000077734">
    <property type="component" value="Unassembled WGS sequence"/>
</dbReference>
<dbReference type="EMBL" id="LUUL01000118">
    <property type="protein sequence ID" value="OAI22732.1"/>
    <property type="molecule type" value="Genomic_DNA"/>
</dbReference>
<reference evidence="2 3" key="1">
    <citation type="submission" date="2016-03" db="EMBL/GenBank/DDBJ databases">
        <authorList>
            <person name="Heylen K."/>
            <person name="De Vos P."/>
            <person name="Vekeman B."/>
        </authorList>
    </citation>
    <scope>NUCLEOTIDE SEQUENCE [LARGE SCALE GENOMIC DNA]</scope>
    <source>
        <strain evidence="2 3">R-49807</strain>
    </source>
</reference>
<dbReference type="RefSeq" id="WP_064029441.1">
    <property type="nucleotide sequence ID" value="NZ_CP023669.1"/>
</dbReference>
<sequence length="121" mass="13183">MKTINEYLDELKEKSGSDYATAKALEIRKESLSNMRKRRQISDETAVKIADLLGIDRGELLLAAAMARSEGPVRSAWESISKRAGIAASIMVVALATSCFPGESYAAPAVNKIHYAKYCSL</sequence>
<accession>A0AA91DA43</accession>
<evidence type="ECO:0000313" key="2">
    <source>
        <dbReference type="EMBL" id="OAI22732.1"/>
    </source>
</evidence>
<dbReference type="PROSITE" id="PS50943">
    <property type="entry name" value="HTH_CROC1"/>
    <property type="match status" value="1"/>
</dbReference>
<dbReference type="GO" id="GO:0003677">
    <property type="term" value="F:DNA binding"/>
    <property type="evidence" value="ECO:0007669"/>
    <property type="project" value="InterPro"/>
</dbReference>
<comment type="caution">
    <text evidence="2">The sequence shown here is derived from an EMBL/GenBank/DDBJ whole genome shotgun (WGS) entry which is preliminary data.</text>
</comment>
<protein>
    <recommendedName>
        <fullName evidence="1">HTH cro/C1-type domain-containing protein</fullName>
    </recommendedName>
</protein>
<keyword evidence="3" id="KW-1185">Reference proteome</keyword>
<feature type="domain" description="HTH cro/C1-type" evidence="1">
    <location>
        <begin position="22"/>
        <end position="60"/>
    </location>
</feature>
<gene>
    <name evidence="2" type="ORF">A1356_18995</name>
</gene>
<proteinExistence type="predicted"/>
<name>A0AA91DA43_9GAMM</name>
<dbReference type="AlphaFoldDB" id="A0AA91DA43"/>